<dbReference type="InterPro" id="IPR035940">
    <property type="entry name" value="CAP_sf"/>
</dbReference>
<dbReference type="AlphaFoldDB" id="A0A5K3FE42"/>
<feature type="chain" id="PRO_5024271178" evidence="1">
    <location>
        <begin position="18"/>
        <end position="213"/>
    </location>
</feature>
<feature type="signal peptide" evidence="1">
    <location>
        <begin position="1"/>
        <end position="17"/>
    </location>
</feature>
<reference evidence="3" key="1">
    <citation type="submission" date="2019-11" db="UniProtKB">
        <authorList>
            <consortium name="WormBaseParasite"/>
        </authorList>
    </citation>
    <scope>IDENTIFICATION</scope>
</reference>
<evidence type="ECO:0000313" key="3">
    <source>
        <dbReference type="WBParaSite" id="MCU_007701-RA"/>
    </source>
</evidence>
<sequence>MKRGIVCLLALLCYAAARVPSRDERHLIMEAHRSVREGVSPSASNMKMMKYSKKLEKQAEKSLTECVFKDYVVTAFSNNVTQNLRVYVDMEPSFTEMIYLYGKDAQFYNLENNTCTGFCTNYKRIVWANSTRVGCAMHKCGAFGTRLQHPVFTVVCQYNVTEEIKDQRPYEEGLSCSKCPPGYKCRHRQCVEMRETGTDMSTIAQETTTDFYL</sequence>
<feature type="domain" description="SCP" evidence="2">
    <location>
        <begin position="23"/>
        <end position="162"/>
    </location>
</feature>
<dbReference type="PANTHER" id="PTHR10334">
    <property type="entry name" value="CYSTEINE-RICH SECRETORY PROTEIN-RELATED"/>
    <property type="match status" value="1"/>
</dbReference>
<evidence type="ECO:0000259" key="2">
    <source>
        <dbReference type="SMART" id="SM00198"/>
    </source>
</evidence>
<dbReference type="InterPro" id="IPR001283">
    <property type="entry name" value="CRISP-related"/>
</dbReference>
<accession>A0A5K3FE42</accession>
<keyword evidence="1" id="KW-0732">Signal</keyword>
<proteinExistence type="predicted"/>
<dbReference type="SMART" id="SM00198">
    <property type="entry name" value="SCP"/>
    <property type="match status" value="1"/>
</dbReference>
<dbReference type="Pfam" id="PF00188">
    <property type="entry name" value="CAP"/>
    <property type="match status" value="1"/>
</dbReference>
<dbReference type="WBParaSite" id="MCU_007701-RA">
    <property type="protein sequence ID" value="MCU_007701-RA"/>
    <property type="gene ID" value="MCU_007701"/>
</dbReference>
<organism evidence="3">
    <name type="scientific">Mesocestoides corti</name>
    <name type="common">Flatworm</name>
    <dbReference type="NCBI Taxonomy" id="53468"/>
    <lineage>
        <taxon>Eukaryota</taxon>
        <taxon>Metazoa</taxon>
        <taxon>Spiralia</taxon>
        <taxon>Lophotrochozoa</taxon>
        <taxon>Platyhelminthes</taxon>
        <taxon>Cestoda</taxon>
        <taxon>Eucestoda</taxon>
        <taxon>Cyclophyllidea</taxon>
        <taxon>Mesocestoididae</taxon>
        <taxon>Mesocestoides</taxon>
    </lineage>
</organism>
<name>A0A5K3FE42_MESCO</name>
<protein>
    <submittedName>
        <fullName evidence="3">SCP domain-containing protein</fullName>
    </submittedName>
</protein>
<evidence type="ECO:0000256" key="1">
    <source>
        <dbReference type="SAM" id="SignalP"/>
    </source>
</evidence>
<dbReference type="InterPro" id="IPR014044">
    <property type="entry name" value="CAP_dom"/>
</dbReference>
<dbReference type="Gene3D" id="3.40.33.10">
    <property type="entry name" value="CAP"/>
    <property type="match status" value="1"/>
</dbReference>
<dbReference type="SUPFAM" id="SSF55797">
    <property type="entry name" value="PR-1-like"/>
    <property type="match status" value="1"/>
</dbReference>